<sequence length="197" mass="20214">GDAPAPSSAAPDVDVPSKALVQADLPVGFELATVPPDTAFNSALQAVGQVQAAEVTPAGCKDKNVALQQELVETIKYGVQQTLSKDKTVSFGVTLLPGSARLSVFEAAGTGECAAIEYGGGALKQATTRKDLPDGAAGAQGFVFEFGRTANDRTARSASAYFLKNGVFAMVNANPGANGAYDTAMFDDLVRRVAGKL</sequence>
<dbReference type="Proteomes" id="UP000676853">
    <property type="component" value="Unassembled WGS sequence"/>
</dbReference>
<feature type="non-terminal residue" evidence="1">
    <location>
        <position position="1"/>
    </location>
</feature>
<name>A0ABS5NJV0_TSUPA</name>
<evidence type="ECO:0000313" key="1">
    <source>
        <dbReference type="EMBL" id="MBS4104584.1"/>
    </source>
</evidence>
<keyword evidence="2" id="KW-1185">Reference proteome</keyword>
<protein>
    <recommendedName>
        <fullName evidence="3">DUF5642 domain-containing protein</fullName>
    </recommendedName>
</protein>
<proteinExistence type="predicted"/>
<dbReference type="RefSeq" id="WP_212555562.1">
    <property type="nucleotide sequence ID" value="NZ_JAGXOE010000281.1"/>
</dbReference>
<evidence type="ECO:0008006" key="3">
    <source>
        <dbReference type="Google" id="ProtNLM"/>
    </source>
</evidence>
<accession>A0ABS5NJV0</accession>
<gene>
    <name evidence="1" type="ORF">KFZ73_25560</name>
</gene>
<evidence type="ECO:0000313" key="2">
    <source>
        <dbReference type="Proteomes" id="UP000676853"/>
    </source>
</evidence>
<comment type="caution">
    <text evidence="1">The sequence shown here is derived from an EMBL/GenBank/DDBJ whole genome shotgun (WGS) entry which is preliminary data.</text>
</comment>
<reference evidence="1 2" key="1">
    <citation type="submission" date="2021-04" db="EMBL/GenBank/DDBJ databases">
        <title>Whole genome sequence analysis of a thiophenic sulfur metabolizing bacteria.</title>
        <authorList>
            <person name="Akhtar N."/>
            <person name="Akram J."/>
            <person name="Aslam A."/>
        </authorList>
    </citation>
    <scope>NUCLEOTIDE SEQUENCE [LARGE SCALE GENOMIC DNA]</scope>
    <source>
        <strain evidence="1 2">3OW</strain>
    </source>
</reference>
<organism evidence="1 2">
    <name type="scientific">Tsukamurella paurometabola</name>
    <name type="common">Corynebacterium paurometabolum</name>
    <dbReference type="NCBI Taxonomy" id="2061"/>
    <lineage>
        <taxon>Bacteria</taxon>
        <taxon>Bacillati</taxon>
        <taxon>Actinomycetota</taxon>
        <taxon>Actinomycetes</taxon>
        <taxon>Mycobacteriales</taxon>
        <taxon>Tsukamurellaceae</taxon>
        <taxon>Tsukamurella</taxon>
    </lineage>
</organism>
<dbReference type="EMBL" id="JAGXOE010000281">
    <property type="protein sequence ID" value="MBS4104584.1"/>
    <property type="molecule type" value="Genomic_DNA"/>
</dbReference>